<feature type="region of interest" description="Disordered" evidence="1">
    <location>
        <begin position="26"/>
        <end position="48"/>
    </location>
</feature>
<proteinExistence type="predicted"/>
<name>A0A5K1JDY6_9ACTN</name>
<sequence>MSGTISPKTLKAMELLRDKRLTAKQVAMRSGVSERHARRLRNQMEVEK</sequence>
<reference evidence="2 3" key="1">
    <citation type="submission" date="2019-10" db="EMBL/GenBank/DDBJ databases">
        <authorList>
            <person name="Wolf R A."/>
        </authorList>
    </citation>
    <scope>NUCLEOTIDE SEQUENCE [LARGE SCALE GENOMIC DNA]</scope>
    <source>
        <strain evidence="2">Collinsella_aerofaciens_AK_138A</strain>
    </source>
</reference>
<evidence type="ECO:0000313" key="3">
    <source>
        <dbReference type="Proteomes" id="UP000330807"/>
    </source>
</evidence>
<dbReference type="EMBL" id="CABWIH010000060">
    <property type="protein sequence ID" value="VWM02709.1"/>
    <property type="molecule type" value="Genomic_DNA"/>
</dbReference>
<evidence type="ECO:0000313" key="2">
    <source>
        <dbReference type="EMBL" id="VWM02709.1"/>
    </source>
</evidence>
<dbReference type="RefSeq" id="WP_156064257.1">
    <property type="nucleotide sequence ID" value="NZ_CABWIH010000060.1"/>
</dbReference>
<dbReference type="Proteomes" id="UP000330807">
    <property type="component" value="Unassembled WGS sequence"/>
</dbReference>
<dbReference type="AlphaFoldDB" id="A0A5K1JDY6"/>
<evidence type="ECO:0000256" key="1">
    <source>
        <dbReference type="SAM" id="MobiDB-lite"/>
    </source>
</evidence>
<accession>A0A5K1JDY6</accession>
<protein>
    <submittedName>
        <fullName evidence="2">Uncharacterized protein</fullName>
    </submittedName>
</protein>
<organism evidence="2 3">
    <name type="scientific">Collinsella aerofaciens</name>
    <dbReference type="NCBI Taxonomy" id="74426"/>
    <lineage>
        <taxon>Bacteria</taxon>
        <taxon>Bacillati</taxon>
        <taxon>Actinomycetota</taxon>
        <taxon>Coriobacteriia</taxon>
        <taxon>Coriobacteriales</taxon>
        <taxon>Coriobacteriaceae</taxon>
        <taxon>Collinsella</taxon>
    </lineage>
</organism>
<gene>
    <name evidence="2" type="ORF">LMKDKBCB_02315</name>
</gene>